<proteinExistence type="predicted"/>
<dbReference type="RefSeq" id="WP_147383612.1">
    <property type="nucleotide sequence ID" value="NZ_PXXU01000054.1"/>
</dbReference>
<evidence type="ECO:0000256" key="1">
    <source>
        <dbReference type="SAM" id="Coils"/>
    </source>
</evidence>
<keyword evidence="2" id="KW-1133">Transmembrane helix</keyword>
<dbReference type="AlphaFoldDB" id="A0A2P7NSC8"/>
<keyword evidence="2" id="KW-0472">Membrane</keyword>
<dbReference type="EMBL" id="PXXU01000054">
    <property type="protein sequence ID" value="PSJ16374.1"/>
    <property type="molecule type" value="Genomic_DNA"/>
</dbReference>
<dbReference type="OrthoDB" id="8613351at2"/>
<feature type="coiled-coil region" evidence="1">
    <location>
        <begin position="34"/>
        <end position="68"/>
    </location>
</feature>
<sequence>MSSKFIEIKKQMSDIKNILKEAEDLYASITDDSTERSKQIRKGLETKIEKLKKQFDNIESDITVLVKTTAKDTDKLIRDNPYPVLAVAFSIGLILAIMRKD</sequence>
<evidence type="ECO:0000313" key="3">
    <source>
        <dbReference type="EMBL" id="PSJ16374.1"/>
    </source>
</evidence>
<dbReference type="Proteomes" id="UP000241912">
    <property type="component" value="Unassembled WGS sequence"/>
</dbReference>
<organism evidence="3 4">
    <name type="scientific">Nitrosomonas supralitoralis</name>
    <dbReference type="NCBI Taxonomy" id="2116706"/>
    <lineage>
        <taxon>Bacteria</taxon>
        <taxon>Pseudomonadati</taxon>
        <taxon>Pseudomonadota</taxon>
        <taxon>Betaproteobacteria</taxon>
        <taxon>Nitrosomonadales</taxon>
        <taxon>Nitrosomonadaceae</taxon>
        <taxon>Nitrosomonas</taxon>
    </lineage>
</organism>
<keyword evidence="2" id="KW-0812">Transmembrane</keyword>
<evidence type="ECO:0008006" key="5">
    <source>
        <dbReference type="Google" id="ProtNLM"/>
    </source>
</evidence>
<comment type="caution">
    <text evidence="3">The sequence shown here is derived from an EMBL/GenBank/DDBJ whole genome shotgun (WGS) entry which is preliminary data.</text>
</comment>
<evidence type="ECO:0000256" key="2">
    <source>
        <dbReference type="SAM" id="Phobius"/>
    </source>
</evidence>
<protein>
    <recommendedName>
        <fullName evidence="5">Membrane-anchored ribosome-binding protein, inhibits growth in stationary phase, ElaB/YqjD/DUF883 family</fullName>
    </recommendedName>
</protein>
<accession>A0A2P7NSC8</accession>
<keyword evidence="4" id="KW-1185">Reference proteome</keyword>
<feature type="transmembrane region" description="Helical" evidence="2">
    <location>
        <begin position="81"/>
        <end position="98"/>
    </location>
</feature>
<reference evidence="3 4" key="1">
    <citation type="submission" date="2018-03" db="EMBL/GenBank/DDBJ databases">
        <title>Draft genome of Nitrosomonas supralitoralis APG5.</title>
        <authorList>
            <person name="Urakawa H."/>
            <person name="Lopez J.V."/>
        </authorList>
    </citation>
    <scope>NUCLEOTIDE SEQUENCE [LARGE SCALE GENOMIC DNA]</scope>
    <source>
        <strain evidence="3 4">APG5</strain>
    </source>
</reference>
<gene>
    <name evidence="3" type="ORF">C7H79_13800</name>
</gene>
<keyword evidence="1" id="KW-0175">Coiled coil</keyword>
<name>A0A2P7NSC8_9PROT</name>
<evidence type="ECO:0000313" key="4">
    <source>
        <dbReference type="Proteomes" id="UP000241912"/>
    </source>
</evidence>